<evidence type="ECO:0000313" key="2">
    <source>
        <dbReference type="EMBL" id="PMD32366.1"/>
    </source>
</evidence>
<dbReference type="STRING" id="1149755.A0A2J6R1H2"/>
<sequence length="534" mass="59407">MMRSSNLGYARGLGSKPPQTDHNSVEDEEDEAEPELAGQQFQFISETGLSRPKGDALRLIRSRARRGHSSIGRRRTSLPKQRQLLQLRRHTELDSSEERSKSAGTRVSGLPVPREIGPRSDPSSTGIDPFGSLGVGENGKLQYLISQFASIFYPNECAYTPIRPYLLKEEALESSLSDPAQLHASLTHVSKSLTSLTNVDFSPNMMYHLGKSIAIINMRIANPKAVTRETICAVTTVTGVELRIGSMASVKIHLDGLEALVKIVGGLQALVNGSFAFKYILLIDIVSAIVLGLKPRFEELANSAFPPLDPGLDDLEPENLLTARYKTRLSNLTRVPDISQEMIEVYRLFRRLITKKEIIASSHNMEIPEAEFLSLQAYCTHLMYRLISLIQYNAMNVNSLVFRLFGNAAVAHILMFTYNMPPRTDTHVLMSTRIKACLEMTDVQGFQTAYPELTLWVILIGGLCSVGTDDQLWFVQLLAQLCSASGIAGTTELSLSLTEFLWSDFYLGPFFDEFWSEFAVTQLALKVGQDIQYS</sequence>
<dbReference type="EMBL" id="KZ613959">
    <property type="protein sequence ID" value="PMD32366.1"/>
    <property type="molecule type" value="Genomic_DNA"/>
</dbReference>
<accession>A0A2J6R1H2</accession>
<dbReference type="OrthoDB" id="4158087at2759"/>
<name>A0A2J6R1H2_HYAVF</name>
<dbReference type="PANTHER" id="PTHR37540">
    <property type="entry name" value="TRANSCRIPTION FACTOR (ACR-2), PUTATIVE-RELATED-RELATED"/>
    <property type="match status" value="1"/>
</dbReference>
<organism evidence="2 3">
    <name type="scientific">Hyaloscypha variabilis (strain UAMH 11265 / GT02V1 / F)</name>
    <name type="common">Meliniomyces variabilis</name>
    <dbReference type="NCBI Taxonomy" id="1149755"/>
    <lineage>
        <taxon>Eukaryota</taxon>
        <taxon>Fungi</taxon>
        <taxon>Dikarya</taxon>
        <taxon>Ascomycota</taxon>
        <taxon>Pezizomycotina</taxon>
        <taxon>Leotiomycetes</taxon>
        <taxon>Helotiales</taxon>
        <taxon>Hyaloscyphaceae</taxon>
        <taxon>Hyaloscypha</taxon>
        <taxon>Hyaloscypha variabilis</taxon>
    </lineage>
</organism>
<keyword evidence="3" id="KW-1185">Reference proteome</keyword>
<gene>
    <name evidence="2" type="ORF">L207DRAFT_572150</name>
</gene>
<protein>
    <submittedName>
        <fullName evidence="2">Uncharacterized protein</fullName>
    </submittedName>
</protein>
<feature type="compositionally biased region" description="Polar residues" evidence="1">
    <location>
        <begin position="39"/>
        <end position="48"/>
    </location>
</feature>
<dbReference type="PANTHER" id="PTHR37540:SF5">
    <property type="entry name" value="TRANSCRIPTION FACTOR DOMAIN-CONTAINING PROTEIN"/>
    <property type="match status" value="1"/>
</dbReference>
<reference evidence="2 3" key="1">
    <citation type="submission" date="2016-04" db="EMBL/GenBank/DDBJ databases">
        <title>A degradative enzymes factory behind the ericoid mycorrhizal symbiosis.</title>
        <authorList>
            <consortium name="DOE Joint Genome Institute"/>
            <person name="Martino E."/>
            <person name="Morin E."/>
            <person name="Grelet G."/>
            <person name="Kuo A."/>
            <person name="Kohler A."/>
            <person name="Daghino S."/>
            <person name="Barry K."/>
            <person name="Choi C."/>
            <person name="Cichocki N."/>
            <person name="Clum A."/>
            <person name="Copeland A."/>
            <person name="Hainaut M."/>
            <person name="Haridas S."/>
            <person name="Labutti K."/>
            <person name="Lindquist E."/>
            <person name="Lipzen A."/>
            <person name="Khouja H.-R."/>
            <person name="Murat C."/>
            <person name="Ohm R."/>
            <person name="Olson A."/>
            <person name="Spatafora J."/>
            <person name="Veneault-Fourrey C."/>
            <person name="Henrissat B."/>
            <person name="Grigoriev I."/>
            <person name="Martin F."/>
            <person name="Perotto S."/>
        </authorList>
    </citation>
    <scope>NUCLEOTIDE SEQUENCE [LARGE SCALE GENOMIC DNA]</scope>
    <source>
        <strain evidence="2 3">F</strain>
    </source>
</reference>
<evidence type="ECO:0000313" key="3">
    <source>
        <dbReference type="Proteomes" id="UP000235786"/>
    </source>
</evidence>
<proteinExistence type="predicted"/>
<feature type="region of interest" description="Disordered" evidence="1">
    <location>
        <begin position="1"/>
        <end position="129"/>
    </location>
</feature>
<dbReference type="Pfam" id="PF11951">
    <property type="entry name" value="Fungal_trans_2"/>
    <property type="match status" value="1"/>
</dbReference>
<feature type="compositionally biased region" description="Basic residues" evidence="1">
    <location>
        <begin position="60"/>
        <end position="77"/>
    </location>
</feature>
<dbReference type="Proteomes" id="UP000235786">
    <property type="component" value="Unassembled WGS sequence"/>
</dbReference>
<feature type="compositionally biased region" description="Basic and acidic residues" evidence="1">
    <location>
        <begin position="89"/>
        <end position="101"/>
    </location>
</feature>
<evidence type="ECO:0000256" key="1">
    <source>
        <dbReference type="SAM" id="MobiDB-lite"/>
    </source>
</evidence>
<dbReference type="InterPro" id="IPR021858">
    <property type="entry name" value="Fun_TF"/>
</dbReference>
<dbReference type="AlphaFoldDB" id="A0A2J6R1H2"/>